<sequence>MKRLTFSDKLPPVLMLLGISLFTPLTQAHPHMWIDANVQMIVNDQGQLTGVRQT</sequence>
<dbReference type="AlphaFoldDB" id="A0A2R4XL92"/>
<keyword evidence="2" id="KW-1185">Reference proteome</keyword>
<accession>A0A2R4XL92</accession>
<reference evidence="1 2" key="1">
    <citation type="submission" date="2018-04" db="EMBL/GenBank/DDBJ databases">
        <title>Bordetella sp. HZ20 isolated from seawater.</title>
        <authorList>
            <person name="Sun C."/>
        </authorList>
    </citation>
    <scope>NUCLEOTIDE SEQUENCE [LARGE SCALE GENOMIC DNA]</scope>
    <source>
        <strain evidence="1 2">HZ20</strain>
    </source>
</reference>
<dbReference type="Pfam" id="PF06226">
    <property type="entry name" value="DUF1007"/>
    <property type="match status" value="1"/>
</dbReference>
<name>A0A2R4XL92_9BURK</name>
<dbReference type="Proteomes" id="UP000244571">
    <property type="component" value="Chromosome"/>
</dbReference>
<dbReference type="InterPro" id="IPR010412">
    <property type="entry name" value="DUF1007"/>
</dbReference>
<gene>
    <name evidence="1" type="ORF">DBV39_13565</name>
</gene>
<evidence type="ECO:0000313" key="1">
    <source>
        <dbReference type="EMBL" id="AWB34570.1"/>
    </source>
</evidence>
<dbReference type="EMBL" id="CP028901">
    <property type="protein sequence ID" value="AWB34570.1"/>
    <property type="molecule type" value="Genomic_DNA"/>
</dbReference>
<organism evidence="1 2">
    <name type="scientific">Orrella marina</name>
    <dbReference type="NCBI Taxonomy" id="2163011"/>
    <lineage>
        <taxon>Bacteria</taxon>
        <taxon>Pseudomonadati</taxon>
        <taxon>Pseudomonadota</taxon>
        <taxon>Betaproteobacteria</taxon>
        <taxon>Burkholderiales</taxon>
        <taxon>Alcaligenaceae</taxon>
        <taxon>Orrella</taxon>
    </lineage>
</organism>
<proteinExistence type="predicted"/>
<dbReference type="KEGG" id="boz:DBV39_13565"/>
<evidence type="ECO:0000313" key="2">
    <source>
        <dbReference type="Proteomes" id="UP000244571"/>
    </source>
</evidence>
<dbReference type="OrthoDB" id="5781652at2"/>
<protein>
    <submittedName>
        <fullName evidence="1">Uncharacterized protein</fullName>
    </submittedName>
</protein>